<dbReference type="GO" id="GO:0031623">
    <property type="term" value="P:receptor internalization"/>
    <property type="evidence" value="ECO:0007669"/>
    <property type="project" value="TreeGrafter"/>
</dbReference>
<evidence type="ECO:0000256" key="11">
    <source>
        <dbReference type="SAM" id="Phobius"/>
    </source>
</evidence>
<evidence type="ECO:0000256" key="6">
    <source>
        <dbReference type="ARBA" id="ARBA00022729"/>
    </source>
</evidence>
<evidence type="ECO:0000256" key="10">
    <source>
        <dbReference type="ARBA" id="ARBA00023170"/>
    </source>
</evidence>
<dbReference type="Gene3D" id="1.10.150.510">
    <property type="entry name" value="Receptor activity modifying family"/>
    <property type="match status" value="1"/>
</dbReference>
<comment type="subcellular location">
    <subcellularLocation>
        <location evidence="1">Cell membrane</location>
        <topology evidence="1">Single-pass type I membrane protein</topology>
    </subcellularLocation>
</comment>
<dbReference type="GO" id="GO:0005886">
    <property type="term" value="C:plasma membrane"/>
    <property type="evidence" value="ECO:0007669"/>
    <property type="project" value="UniProtKB-SubCell"/>
</dbReference>
<dbReference type="GO" id="GO:0006886">
    <property type="term" value="P:intracellular protein transport"/>
    <property type="evidence" value="ECO:0007669"/>
    <property type="project" value="InterPro"/>
</dbReference>
<dbReference type="Proteomes" id="UP000838412">
    <property type="component" value="Chromosome 10"/>
</dbReference>
<dbReference type="GO" id="GO:0006816">
    <property type="term" value="P:calcium ion transport"/>
    <property type="evidence" value="ECO:0007669"/>
    <property type="project" value="TreeGrafter"/>
</dbReference>
<evidence type="ECO:0000256" key="2">
    <source>
        <dbReference type="ARBA" id="ARBA00007087"/>
    </source>
</evidence>
<comment type="similarity">
    <text evidence="2">Belongs to the RAMP family.</text>
</comment>
<sequence length="280" mass="31362">MSRYSHTVIFRFISFLLAASFSLHVVGSTCTFSERTSLKIQALERGVFPGSEEHLLTDNDTLLCSQYRDFVLCSSYVLHQQPGCSLRDLPRVFPTFYTYQDTVGPDCHLPGRGSYAVHRMTKLQIDSCKRYVCLGMLQNCSDVFLGKIAAMDQESLCTWPGDQIGVYVELNDCVDYAQAVTNYTESLLADQVLKRVHETAYGHCKGKYKREREPFDPPDSIFAVCVSVPAFLTLVAAVVLASWDYIRGKQSTGTSGRTNTFSLDRVMVTVDLKVPDLKSP</sequence>
<evidence type="ECO:0000256" key="9">
    <source>
        <dbReference type="ARBA" id="ARBA00023157"/>
    </source>
</evidence>
<keyword evidence="6 12" id="KW-0732">Signal</keyword>
<evidence type="ECO:0000313" key="14">
    <source>
        <dbReference type="Proteomes" id="UP000838412"/>
    </source>
</evidence>
<dbReference type="EMBL" id="OV696695">
    <property type="protein sequence ID" value="CAH1238743.1"/>
    <property type="molecule type" value="Genomic_DNA"/>
</dbReference>
<dbReference type="GO" id="GO:0032870">
    <property type="term" value="P:cellular response to hormone stimulus"/>
    <property type="evidence" value="ECO:0007669"/>
    <property type="project" value="TreeGrafter"/>
</dbReference>
<keyword evidence="10" id="KW-0675">Receptor</keyword>
<organism evidence="13 14">
    <name type="scientific">Branchiostoma lanceolatum</name>
    <name type="common">Common lancelet</name>
    <name type="synonym">Amphioxus lanceolatum</name>
    <dbReference type="NCBI Taxonomy" id="7740"/>
    <lineage>
        <taxon>Eukaryota</taxon>
        <taxon>Metazoa</taxon>
        <taxon>Chordata</taxon>
        <taxon>Cephalochordata</taxon>
        <taxon>Leptocardii</taxon>
        <taxon>Amphioxiformes</taxon>
        <taxon>Branchiostomatidae</taxon>
        <taxon>Branchiostoma</taxon>
    </lineage>
</organism>
<feature type="chain" id="PRO_5035452398" evidence="12">
    <location>
        <begin position="29"/>
        <end position="280"/>
    </location>
</feature>
<dbReference type="InterPro" id="IPR038126">
    <property type="entry name" value="RAMP_sf"/>
</dbReference>
<dbReference type="Pfam" id="PF04901">
    <property type="entry name" value="RAMP"/>
    <property type="match status" value="1"/>
</dbReference>
<evidence type="ECO:0000256" key="5">
    <source>
        <dbReference type="ARBA" id="ARBA00022692"/>
    </source>
</evidence>
<dbReference type="GO" id="GO:0072659">
    <property type="term" value="P:protein localization to plasma membrane"/>
    <property type="evidence" value="ECO:0007669"/>
    <property type="project" value="TreeGrafter"/>
</dbReference>
<keyword evidence="8 11" id="KW-0472">Membrane</keyword>
<dbReference type="InterPro" id="IPR006985">
    <property type="entry name" value="RAMP"/>
</dbReference>
<protein>
    <submittedName>
        <fullName evidence="13">Hypp5626 protein</fullName>
    </submittedName>
</protein>
<feature type="transmembrane region" description="Helical" evidence="11">
    <location>
        <begin position="221"/>
        <end position="243"/>
    </location>
</feature>
<gene>
    <name evidence="13" type="primary">Hypp5626</name>
    <name evidence="13" type="ORF">BLAG_LOCUS3220</name>
</gene>
<dbReference type="GO" id="GO:0007186">
    <property type="term" value="P:G protein-coupled receptor signaling pathway"/>
    <property type="evidence" value="ECO:0007669"/>
    <property type="project" value="TreeGrafter"/>
</dbReference>
<evidence type="ECO:0000256" key="3">
    <source>
        <dbReference type="ARBA" id="ARBA00022448"/>
    </source>
</evidence>
<evidence type="ECO:0000256" key="12">
    <source>
        <dbReference type="SAM" id="SignalP"/>
    </source>
</evidence>
<feature type="signal peptide" evidence="12">
    <location>
        <begin position="1"/>
        <end position="28"/>
    </location>
</feature>
<dbReference type="GO" id="GO:0015026">
    <property type="term" value="F:coreceptor activity"/>
    <property type="evidence" value="ECO:0007669"/>
    <property type="project" value="InterPro"/>
</dbReference>
<keyword evidence="4" id="KW-1003">Cell membrane</keyword>
<proteinExistence type="inferred from homology"/>
<keyword evidence="5 11" id="KW-0812">Transmembrane</keyword>
<evidence type="ECO:0000256" key="8">
    <source>
        <dbReference type="ARBA" id="ARBA00023136"/>
    </source>
</evidence>
<dbReference type="GO" id="GO:0008277">
    <property type="term" value="P:regulation of G protein-coupled receptor signaling pathway"/>
    <property type="evidence" value="ECO:0007669"/>
    <property type="project" value="InterPro"/>
</dbReference>
<evidence type="ECO:0000256" key="7">
    <source>
        <dbReference type="ARBA" id="ARBA00022989"/>
    </source>
</evidence>
<evidence type="ECO:0000313" key="13">
    <source>
        <dbReference type="EMBL" id="CAH1238743.1"/>
    </source>
</evidence>
<keyword evidence="14" id="KW-1185">Reference proteome</keyword>
<evidence type="ECO:0000256" key="4">
    <source>
        <dbReference type="ARBA" id="ARBA00022475"/>
    </source>
</evidence>
<dbReference type="PANTHER" id="PTHR14076">
    <property type="entry name" value="RECEPTOR ACTIVITY MODIFYING PROTEIN RAMP"/>
    <property type="match status" value="1"/>
</dbReference>
<name>A0A8J9YRE6_BRALA</name>
<dbReference type="AlphaFoldDB" id="A0A8J9YRE6"/>
<dbReference type="GO" id="GO:0043235">
    <property type="term" value="C:receptor complex"/>
    <property type="evidence" value="ECO:0007669"/>
    <property type="project" value="TreeGrafter"/>
</dbReference>
<keyword evidence="9" id="KW-1015">Disulfide bond</keyword>
<keyword evidence="7 11" id="KW-1133">Transmembrane helix</keyword>
<evidence type="ECO:0000256" key="1">
    <source>
        <dbReference type="ARBA" id="ARBA00004251"/>
    </source>
</evidence>
<keyword evidence="3" id="KW-0813">Transport</keyword>
<dbReference type="GO" id="GO:0009986">
    <property type="term" value="C:cell surface"/>
    <property type="evidence" value="ECO:0007669"/>
    <property type="project" value="TreeGrafter"/>
</dbReference>
<reference evidence="13" key="1">
    <citation type="submission" date="2022-01" db="EMBL/GenBank/DDBJ databases">
        <authorList>
            <person name="Braso-Vives M."/>
        </authorList>
    </citation>
    <scope>NUCLEOTIDE SEQUENCE</scope>
</reference>
<dbReference type="PANTHER" id="PTHR14076:SF7">
    <property type="entry name" value="RECEPTOR ACTIVITY-MODIFYING PROTEIN 1-LIKE"/>
    <property type="match status" value="1"/>
</dbReference>
<accession>A0A8J9YRE6</accession>
<dbReference type="OrthoDB" id="9992676at2759"/>